<evidence type="ECO:0000313" key="2">
    <source>
        <dbReference type="EMBL" id="PXA05288.1"/>
    </source>
</evidence>
<dbReference type="InterPro" id="IPR029060">
    <property type="entry name" value="PIN-like_dom_sf"/>
</dbReference>
<dbReference type="AlphaFoldDB" id="A0A317ZN36"/>
<dbReference type="EMBL" id="QHJQ01000001">
    <property type="protein sequence ID" value="PXA05288.1"/>
    <property type="molecule type" value="Genomic_DNA"/>
</dbReference>
<keyword evidence="3" id="KW-1185">Reference proteome</keyword>
<proteinExistence type="predicted"/>
<gene>
    <name evidence="2" type="ORF">DDZ13_00025</name>
</gene>
<sequence>MVTTDAEPCFVDTNILLSATLIGRPEHSRSHQLLGMGLTGELRLFVCGQIFREYLVVATRPLENNGLGLTPKKATENIRSFRKCLQLLDETDATARRLEWLTTKQRLKGKRIHDANIISIMIENGLRIIYTLNPTDFKIFAGMQTKQP</sequence>
<name>A0A317ZN36_9BACT</name>
<dbReference type="InterPro" id="IPR002716">
    <property type="entry name" value="PIN_dom"/>
</dbReference>
<accession>A0A317ZN36</accession>
<comment type="caution">
    <text evidence="2">The sequence shown here is derived from an EMBL/GenBank/DDBJ whole genome shotgun (WGS) entry which is preliminary data.</text>
</comment>
<organism evidence="2 3">
    <name type="scientific">Coraliomargarita sinensis</name>
    <dbReference type="NCBI Taxonomy" id="2174842"/>
    <lineage>
        <taxon>Bacteria</taxon>
        <taxon>Pseudomonadati</taxon>
        <taxon>Verrucomicrobiota</taxon>
        <taxon>Opitutia</taxon>
        <taxon>Puniceicoccales</taxon>
        <taxon>Coraliomargaritaceae</taxon>
        <taxon>Coraliomargarita</taxon>
    </lineage>
</organism>
<dbReference type="Gene3D" id="3.40.50.1010">
    <property type="entry name" value="5'-nuclease"/>
    <property type="match status" value="1"/>
</dbReference>
<reference evidence="2 3" key="1">
    <citation type="submission" date="2018-05" db="EMBL/GenBank/DDBJ databases">
        <title>Coraliomargarita sinensis sp. nov., isolated from a marine solar saltern.</title>
        <authorList>
            <person name="Zhou L.Y."/>
        </authorList>
    </citation>
    <scope>NUCLEOTIDE SEQUENCE [LARGE SCALE GENOMIC DNA]</scope>
    <source>
        <strain evidence="2 3">WN38</strain>
    </source>
</reference>
<dbReference type="InParanoid" id="A0A317ZN36"/>
<dbReference type="OrthoDB" id="7062868at2"/>
<evidence type="ECO:0000259" key="1">
    <source>
        <dbReference type="Pfam" id="PF13470"/>
    </source>
</evidence>
<feature type="domain" description="PIN" evidence="1">
    <location>
        <begin position="10"/>
        <end position="90"/>
    </location>
</feature>
<dbReference type="RefSeq" id="WP_110129369.1">
    <property type="nucleotide sequence ID" value="NZ_QHJQ01000001.1"/>
</dbReference>
<dbReference type="Pfam" id="PF13470">
    <property type="entry name" value="PIN_3"/>
    <property type="match status" value="1"/>
</dbReference>
<evidence type="ECO:0000313" key="3">
    <source>
        <dbReference type="Proteomes" id="UP000247099"/>
    </source>
</evidence>
<dbReference type="SUPFAM" id="SSF88723">
    <property type="entry name" value="PIN domain-like"/>
    <property type="match status" value="1"/>
</dbReference>
<protein>
    <recommendedName>
        <fullName evidence="1">PIN domain-containing protein</fullName>
    </recommendedName>
</protein>
<dbReference type="CDD" id="cd09854">
    <property type="entry name" value="PIN_VapC-like"/>
    <property type="match status" value="1"/>
</dbReference>
<dbReference type="Proteomes" id="UP000247099">
    <property type="component" value="Unassembled WGS sequence"/>
</dbReference>